<organism evidence="1 2">
    <name type="scientific">Pyricularia oryzae</name>
    <name type="common">Rice blast fungus</name>
    <name type="synonym">Magnaporthe oryzae</name>
    <dbReference type="NCBI Taxonomy" id="318829"/>
    <lineage>
        <taxon>Eukaryota</taxon>
        <taxon>Fungi</taxon>
        <taxon>Dikarya</taxon>
        <taxon>Ascomycota</taxon>
        <taxon>Pezizomycotina</taxon>
        <taxon>Sordariomycetes</taxon>
        <taxon>Sordariomycetidae</taxon>
        <taxon>Magnaporthales</taxon>
        <taxon>Pyriculariaceae</taxon>
        <taxon>Pyricularia</taxon>
    </lineage>
</organism>
<sequence length="130" mass="14350">MSKAPFTVAFCPVRNRASPARSAIPDRQHCASPEASPEKCPVISAEPPDSCKSWSLLKACFRTASRISSSFPDTLLNEICLTEYDVDLGDVTFVAEVYRLQNHCLTSLFRTFGLGYLPAEILSLDFLAFL</sequence>
<evidence type="ECO:0000313" key="1">
    <source>
        <dbReference type="EMBL" id="QBZ61637.1"/>
    </source>
</evidence>
<gene>
    <name evidence="1" type="ORF">PoMZ_08591</name>
</gene>
<proteinExistence type="predicted"/>
<evidence type="ECO:0000313" key="2">
    <source>
        <dbReference type="Proteomes" id="UP000294847"/>
    </source>
</evidence>
<dbReference type="AlphaFoldDB" id="A0A4P7NI12"/>
<accession>A0A4P7NI12</accession>
<reference evidence="1 2" key="1">
    <citation type="journal article" date="2019" name="Mol. Biol. Evol.">
        <title>Blast fungal genomes show frequent chromosomal changes, gene gains and losses, and effector gene turnover.</title>
        <authorList>
            <person name="Gomez Luciano L.B."/>
            <person name="Jason Tsai I."/>
            <person name="Chuma I."/>
            <person name="Tosa Y."/>
            <person name="Chen Y.H."/>
            <person name="Li J.Y."/>
            <person name="Li M.Y."/>
            <person name="Jade Lu M.Y."/>
            <person name="Nakayashiki H."/>
            <person name="Li W.H."/>
        </authorList>
    </citation>
    <scope>NUCLEOTIDE SEQUENCE [LARGE SCALE GENOMIC DNA]</scope>
    <source>
        <strain evidence="1">MZ5-1-6</strain>
    </source>
</reference>
<dbReference type="EMBL" id="CP034207">
    <property type="protein sequence ID" value="QBZ61637.1"/>
    <property type="molecule type" value="Genomic_DNA"/>
</dbReference>
<name>A0A4P7NI12_PYROR</name>
<dbReference type="Proteomes" id="UP000294847">
    <property type="component" value="Chromosome 4"/>
</dbReference>
<protein>
    <submittedName>
        <fullName evidence="1">Uncharacterized protein</fullName>
    </submittedName>
</protein>